<name>A0A0F9L0R0_9ZZZZ</name>
<dbReference type="PANTHER" id="PTHR11669">
    <property type="entry name" value="REPLICATION FACTOR C / DNA POLYMERASE III GAMMA-TAU SUBUNIT"/>
    <property type="match status" value="1"/>
</dbReference>
<dbReference type="GO" id="GO:0016887">
    <property type="term" value="F:ATP hydrolysis activity"/>
    <property type="evidence" value="ECO:0007669"/>
    <property type="project" value="InterPro"/>
</dbReference>
<comment type="caution">
    <text evidence="5">The sequence shown here is derived from an EMBL/GenBank/DDBJ whole genome shotgun (WGS) entry which is preliminary data.</text>
</comment>
<protein>
    <recommendedName>
        <fullName evidence="4">AAA+ ATPase domain-containing protein</fullName>
    </recommendedName>
</protein>
<keyword evidence="2" id="KW-0547">Nucleotide-binding</keyword>
<dbReference type="SMART" id="SM00382">
    <property type="entry name" value="AAA"/>
    <property type="match status" value="1"/>
</dbReference>
<evidence type="ECO:0000313" key="5">
    <source>
        <dbReference type="EMBL" id="KKM88229.1"/>
    </source>
</evidence>
<dbReference type="GO" id="GO:0003689">
    <property type="term" value="F:DNA clamp loader activity"/>
    <property type="evidence" value="ECO:0007669"/>
    <property type="project" value="TreeGrafter"/>
</dbReference>
<gene>
    <name evidence="5" type="ORF">LCGC14_1260840</name>
</gene>
<accession>A0A0F9L0R0</accession>
<organism evidence="5">
    <name type="scientific">marine sediment metagenome</name>
    <dbReference type="NCBI Taxonomy" id="412755"/>
    <lineage>
        <taxon>unclassified sequences</taxon>
        <taxon>metagenomes</taxon>
        <taxon>ecological metagenomes</taxon>
    </lineage>
</organism>
<dbReference type="GO" id="GO:0005663">
    <property type="term" value="C:DNA replication factor C complex"/>
    <property type="evidence" value="ECO:0007669"/>
    <property type="project" value="TreeGrafter"/>
</dbReference>
<dbReference type="SUPFAM" id="SSF52540">
    <property type="entry name" value="P-loop containing nucleoside triphosphate hydrolases"/>
    <property type="match status" value="1"/>
</dbReference>
<dbReference type="InterPro" id="IPR047854">
    <property type="entry name" value="RFC_lid"/>
</dbReference>
<reference evidence="5" key="1">
    <citation type="journal article" date="2015" name="Nature">
        <title>Complex archaea that bridge the gap between prokaryotes and eukaryotes.</title>
        <authorList>
            <person name="Spang A."/>
            <person name="Saw J.H."/>
            <person name="Jorgensen S.L."/>
            <person name="Zaremba-Niedzwiedzka K."/>
            <person name="Martijn J."/>
            <person name="Lind A.E."/>
            <person name="van Eijk R."/>
            <person name="Schleper C."/>
            <person name="Guy L."/>
            <person name="Ettema T.J."/>
        </authorList>
    </citation>
    <scope>NUCLEOTIDE SEQUENCE</scope>
</reference>
<dbReference type="InterPro" id="IPR050238">
    <property type="entry name" value="DNA_Rep/Repair_Clamp_Loader"/>
</dbReference>
<dbReference type="Gene3D" id="3.40.50.300">
    <property type="entry name" value="P-loop containing nucleotide triphosphate hydrolases"/>
    <property type="match status" value="1"/>
</dbReference>
<dbReference type="AlphaFoldDB" id="A0A0F9L0R0"/>
<keyword evidence="1" id="KW-0235">DNA replication</keyword>
<dbReference type="CDD" id="cd18140">
    <property type="entry name" value="HLD_clamp_RFC"/>
    <property type="match status" value="1"/>
</dbReference>
<evidence type="ECO:0000256" key="2">
    <source>
        <dbReference type="ARBA" id="ARBA00022741"/>
    </source>
</evidence>
<dbReference type="InterPro" id="IPR027417">
    <property type="entry name" value="P-loop_NTPase"/>
</dbReference>
<dbReference type="GO" id="GO:0006261">
    <property type="term" value="P:DNA-templated DNA replication"/>
    <property type="evidence" value="ECO:0007669"/>
    <property type="project" value="TreeGrafter"/>
</dbReference>
<evidence type="ECO:0000256" key="3">
    <source>
        <dbReference type="ARBA" id="ARBA00022840"/>
    </source>
</evidence>
<proteinExistence type="predicted"/>
<dbReference type="Gene3D" id="1.10.8.60">
    <property type="match status" value="1"/>
</dbReference>
<dbReference type="InterPro" id="IPR003959">
    <property type="entry name" value="ATPase_AAA_core"/>
</dbReference>
<dbReference type="CDD" id="cd00009">
    <property type="entry name" value="AAA"/>
    <property type="match status" value="1"/>
</dbReference>
<evidence type="ECO:0000256" key="1">
    <source>
        <dbReference type="ARBA" id="ARBA00022705"/>
    </source>
</evidence>
<sequence length="310" mass="35214">MSIDDSNLLVEKFRPQELDDVDGNEEIIESCEKFIEMGRIPHLIFSGPAGVGKTTIAEILARKIAGIGNTKILNASDKRGVAEAKGPVKEFAQTDGQFMDRLKIIILDEADHSTDDFQAAIRKIMEDESAYCRFIWICNKSHKIIDPIKSRCVEFKFKKINKKSILKRLMYICKKEHIDLTIKQLAKIINVHQGDMRKCINIIDAIKTGAKLDAVISDINPKLYLKLVLKNDLKGIRTYIDNNIFSNDDMKYLINRCIDIIMSTDGLIGKIKSNLLLLNLTEADYRLAMGTNYYSIAFWLPLSVHCLLDD</sequence>
<evidence type="ECO:0000259" key="4">
    <source>
        <dbReference type="SMART" id="SM00382"/>
    </source>
</evidence>
<dbReference type="InterPro" id="IPR003593">
    <property type="entry name" value="AAA+_ATPase"/>
</dbReference>
<dbReference type="GO" id="GO:0005524">
    <property type="term" value="F:ATP binding"/>
    <property type="evidence" value="ECO:0007669"/>
    <property type="project" value="UniProtKB-KW"/>
</dbReference>
<dbReference type="GO" id="GO:0006281">
    <property type="term" value="P:DNA repair"/>
    <property type="evidence" value="ECO:0007669"/>
    <property type="project" value="TreeGrafter"/>
</dbReference>
<feature type="domain" description="AAA+ ATPase" evidence="4">
    <location>
        <begin position="39"/>
        <end position="161"/>
    </location>
</feature>
<dbReference type="EMBL" id="LAZR01006989">
    <property type="protein sequence ID" value="KKM88229.1"/>
    <property type="molecule type" value="Genomic_DNA"/>
</dbReference>
<dbReference type="Pfam" id="PF00004">
    <property type="entry name" value="AAA"/>
    <property type="match status" value="1"/>
</dbReference>
<keyword evidence="3" id="KW-0067">ATP-binding</keyword>
<dbReference type="PANTHER" id="PTHR11669:SF20">
    <property type="entry name" value="REPLICATION FACTOR C SUBUNIT 4"/>
    <property type="match status" value="1"/>
</dbReference>